<sequence>MIIWCHVMLRKHYVRRKKRQNHLLSDGCQGTRQMEVADSRGFQHSVRIRLLSCFRRLVWL</sequence>
<evidence type="ECO:0000313" key="1">
    <source>
        <dbReference type="EMBL" id="JAD57237.1"/>
    </source>
</evidence>
<accession>A0A0A9BD59</accession>
<organism evidence="1">
    <name type="scientific">Arundo donax</name>
    <name type="common">Giant reed</name>
    <name type="synonym">Donax arundinaceus</name>
    <dbReference type="NCBI Taxonomy" id="35708"/>
    <lineage>
        <taxon>Eukaryota</taxon>
        <taxon>Viridiplantae</taxon>
        <taxon>Streptophyta</taxon>
        <taxon>Embryophyta</taxon>
        <taxon>Tracheophyta</taxon>
        <taxon>Spermatophyta</taxon>
        <taxon>Magnoliopsida</taxon>
        <taxon>Liliopsida</taxon>
        <taxon>Poales</taxon>
        <taxon>Poaceae</taxon>
        <taxon>PACMAD clade</taxon>
        <taxon>Arundinoideae</taxon>
        <taxon>Arundineae</taxon>
        <taxon>Arundo</taxon>
    </lineage>
</organism>
<dbReference type="EMBL" id="GBRH01240658">
    <property type="protein sequence ID" value="JAD57237.1"/>
    <property type="molecule type" value="Transcribed_RNA"/>
</dbReference>
<proteinExistence type="predicted"/>
<name>A0A0A9BD59_ARUDO</name>
<reference evidence="1" key="2">
    <citation type="journal article" date="2015" name="Data Brief">
        <title>Shoot transcriptome of the giant reed, Arundo donax.</title>
        <authorList>
            <person name="Barrero R.A."/>
            <person name="Guerrero F.D."/>
            <person name="Moolhuijzen P."/>
            <person name="Goolsby J.A."/>
            <person name="Tidwell J."/>
            <person name="Bellgard S.E."/>
            <person name="Bellgard M.I."/>
        </authorList>
    </citation>
    <scope>NUCLEOTIDE SEQUENCE</scope>
    <source>
        <tissue evidence="1">Shoot tissue taken approximately 20 cm above the soil surface</tissue>
    </source>
</reference>
<dbReference type="AlphaFoldDB" id="A0A0A9BD59"/>
<protein>
    <submittedName>
        <fullName evidence="1">Uncharacterized protein</fullName>
    </submittedName>
</protein>
<reference evidence="1" key="1">
    <citation type="submission" date="2014-09" db="EMBL/GenBank/DDBJ databases">
        <authorList>
            <person name="Magalhaes I.L.F."/>
            <person name="Oliveira U."/>
            <person name="Santos F.R."/>
            <person name="Vidigal T.H.D.A."/>
            <person name="Brescovit A.D."/>
            <person name="Santos A.J."/>
        </authorList>
    </citation>
    <scope>NUCLEOTIDE SEQUENCE</scope>
    <source>
        <tissue evidence="1">Shoot tissue taken approximately 20 cm above the soil surface</tissue>
    </source>
</reference>